<keyword evidence="3" id="KW-0378">Hydrolase</keyword>
<dbReference type="FunFam" id="3.40.140.10:FF:000011">
    <property type="entry name" value="tRNA-specific adenosine deaminase"/>
    <property type="match status" value="1"/>
</dbReference>
<dbReference type="AlphaFoldDB" id="A0A2T4U061"/>
<comment type="caution">
    <text evidence="6">The sequence shown here is derived from an EMBL/GenBank/DDBJ whole genome shotgun (WGS) entry which is preliminary data.</text>
</comment>
<dbReference type="Gene3D" id="3.40.140.10">
    <property type="entry name" value="Cytidine Deaminase, domain 2"/>
    <property type="match status" value="1"/>
</dbReference>
<dbReference type="GO" id="GO:0008270">
    <property type="term" value="F:zinc ion binding"/>
    <property type="evidence" value="ECO:0007669"/>
    <property type="project" value="InterPro"/>
</dbReference>
<dbReference type="Pfam" id="PF00383">
    <property type="entry name" value="dCMP_cyt_deam_1"/>
    <property type="match status" value="1"/>
</dbReference>
<dbReference type="GO" id="GO:0047974">
    <property type="term" value="F:guanosine deaminase activity"/>
    <property type="evidence" value="ECO:0007669"/>
    <property type="project" value="TreeGrafter"/>
</dbReference>
<dbReference type="InterPro" id="IPR016193">
    <property type="entry name" value="Cytidine_deaminase-like"/>
</dbReference>
<dbReference type="PROSITE" id="PS51747">
    <property type="entry name" value="CYT_DCMP_DEAMINASES_2"/>
    <property type="match status" value="1"/>
</dbReference>
<dbReference type="CDD" id="cd01285">
    <property type="entry name" value="nucleoside_deaminase"/>
    <property type="match status" value="1"/>
</dbReference>
<dbReference type="EMBL" id="NVQC01000013">
    <property type="protein sequence ID" value="PTL36757.1"/>
    <property type="molecule type" value="Genomic_DNA"/>
</dbReference>
<keyword evidence="4" id="KW-0862">Zinc</keyword>
<dbReference type="InterPro" id="IPR002125">
    <property type="entry name" value="CMP_dCMP_dom"/>
</dbReference>
<organism evidence="6 7">
    <name type="scientific">Candidatus Methylomirabilis limnetica</name>
    <dbReference type="NCBI Taxonomy" id="2033718"/>
    <lineage>
        <taxon>Bacteria</taxon>
        <taxon>Candidatus Methylomirabilota</taxon>
        <taxon>Candidatus Methylomirabilia</taxon>
        <taxon>Candidatus Methylomirabilales</taxon>
        <taxon>Candidatus Methylomirabilaceae</taxon>
        <taxon>Candidatus Methylomirabilis</taxon>
    </lineage>
</organism>
<evidence type="ECO:0000256" key="1">
    <source>
        <dbReference type="ARBA" id="ARBA00006576"/>
    </source>
</evidence>
<accession>A0A2T4U061</accession>
<keyword evidence="7" id="KW-1185">Reference proteome</keyword>
<dbReference type="Proteomes" id="UP000241436">
    <property type="component" value="Unassembled WGS sequence"/>
</dbReference>
<evidence type="ECO:0000259" key="5">
    <source>
        <dbReference type="PROSITE" id="PS51747"/>
    </source>
</evidence>
<dbReference type="InterPro" id="IPR016192">
    <property type="entry name" value="APOBEC/CMP_deaminase_Zn-bd"/>
</dbReference>
<dbReference type="PROSITE" id="PS00903">
    <property type="entry name" value="CYT_DCMP_DEAMINASES_1"/>
    <property type="match status" value="1"/>
</dbReference>
<name>A0A2T4U061_9BACT</name>
<keyword evidence="2" id="KW-0479">Metal-binding</keyword>
<dbReference type="GO" id="GO:0006152">
    <property type="term" value="P:purine nucleoside catabolic process"/>
    <property type="evidence" value="ECO:0007669"/>
    <property type="project" value="TreeGrafter"/>
</dbReference>
<protein>
    <submittedName>
        <fullName evidence="6">Cytidine deaminase</fullName>
    </submittedName>
</protein>
<reference evidence="7" key="2">
    <citation type="journal article" date="2018" name="Environ. Microbiol.">
        <title>Bloom of a denitrifying methanotroph, 'Candidatus Methylomirabilis limnetica', in a deep stratified lake.</title>
        <authorList>
            <person name="Graf J.S."/>
            <person name="Mayr M.J."/>
            <person name="Marchant H.K."/>
            <person name="Tienken D."/>
            <person name="Hach P.F."/>
            <person name="Brand A."/>
            <person name="Schubert C.J."/>
            <person name="Kuypers M.M."/>
            <person name="Milucka J."/>
        </authorList>
    </citation>
    <scope>NUCLEOTIDE SEQUENCE [LARGE SCALE GENOMIC DNA]</scope>
    <source>
        <strain evidence="7">Zug</strain>
    </source>
</reference>
<evidence type="ECO:0000313" key="6">
    <source>
        <dbReference type="EMBL" id="PTL36757.1"/>
    </source>
</evidence>
<sequence>MRHAIELGRRGAEAGDGGPFGTVIVKDGEVVGEGWNRVVATNDPTAHGEVVAIRDACKRVKAFSLKGCELYTSGEPCPMCFSAIYWARVDRVFYGFSVQDAADVGFDDRCIYAQLAKPLDRRKIPEIQVLGGEALKVLKAYAADPKRVKY</sequence>
<dbReference type="PANTHER" id="PTHR11079">
    <property type="entry name" value="CYTOSINE DEAMINASE FAMILY MEMBER"/>
    <property type="match status" value="1"/>
</dbReference>
<evidence type="ECO:0000256" key="4">
    <source>
        <dbReference type="ARBA" id="ARBA00022833"/>
    </source>
</evidence>
<comment type="similarity">
    <text evidence="1">Belongs to the cytidine and deoxycytidylate deaminase family.</text>
</comment>
<proteinExistence type="inferred from homology"/>
<gene>
    <name evidence="6" type="ORF">CLG94_02680</name>
</gene>
<dbReference type="PANTHER" id="PTHR11079:SF161">
    <property type="entry name" value="CMP_DCMP-TYPE DEAMINASE DOMAIN-CONTAINING PROTEIN"/>
    <property type="match status" value="1"/>
</dbReference>
<evidence type="ECO:0000256" key="3">
    <source>
        <dbReference type="ARBA" id="ARBA00022801"/>
    </source>
</evidence>
<feature type="domain" description="CMP/dCMP-type deaminase" evidence="5">
    <location>
        <begin position="1"/>
        <end position="126"/>
    </location>
</feature>
<evidence type="ECO:0000313" key="7">
    <source>
        <dbReference type="Proteomes" id="UP000241436"/>
    </source>
</evidence>
<dbReference type="OrthoDB" id="9802676at2"/>
<evidence type="ECO:0000256" key="2">
    <source>
        <dbReference type="ARBA" id="ARBA00022723"/>
    </source>
</evidence>
<dbReference type="SUPFAM" id="SSF53927">
    <property type="entry name" value="Cytidine deaminase-like"/>
    <property type="match status" value="1"/>
</dbReference>
<reference evidence="6 7" key="1">
    <citation type="submission" date="2017-09" db="EMBL/GenBank/DDBJ databases">
        <title>Bloom of a denitrifying methanotroph, Candidatus Methylomirabilis limnetica, in a deep stratified lake.</title>
        <authorList>
            <person name="Graf J.S."/>
            <person name="Marchant H.K."/>
            <person name="Tienken D."/>
            <person name="Hach P.F."/>
            <person name="Brand A."/>
            <person name="Schubert C.J."/>
            <person name="Kuypers M.M."/>
            <person name="Milucka J."/>
        </authorList>
    </citation>
    <scope>NUCLEOTIDE SEQUENCE [LARGE SCALE GENOMIC DNA]</scope>
    <source>
        <strain evidence="6 7">Zug</strain>
    </source>
</reference>